<keyword evidence="1" id="KW-0472">Membrane</keyword>
<evidence type="ECO:0000256" key="2">
    <source>
        <dbReference type="SAM" id="SignalP"/>
    </source>
</evidence>
<reference evidence="3" key="1">
    <citation type="submission" date="2021-01" db="EMBL/GenBank/DDBJ databases">
        <authorList>
            <consortium name="Genoscope - CEA"/>
            <person name="William W."/>
        </authorList>
    </citation>
    <scope>NUCLEOTIDE SEQUENCE</scope>
</reference>
<feature type="transmembrane region" description="Helical" evidence="1">
    <location>
        <begin position="186"/>
        <end position="209"/>
    </location>
</feature>
<proteinExistence type="predicted"/>
<evidence type="ECO:0000256" key="1">
    <source>
        <dbReference type="SAM" id="Phobius"/>
    </source>
</evidence>
<name>A0A8S1KP80_9CILI</name>
<dbReference type="AlphaFoldDB" id="A0A8S1KP80"/>
<dbReference type="OrthoDB" id="299214at2759"/>
<evidence type="ECO:0000313" key="4">
    <source>
        <dbReference type="Proteomes" id="UP000692954"/>
    </source>
</evidence>
<keyword evidence="2" id="KW-0732">Signal</keyword>
<organism evidence="3 4">
    <name type="scientific">Paramecium sonneborni</name>
    <dbReference type="NCBI Taxonomy" id="65129"/>
    <lineage>
        <taxon>Eukaryota</taxon>
        <taxon>Sar</taxon>
        <taxon>Alveolata</taxon>
        <taxon>Ciliophora</taxon>
        <taxon>Intramacronucleata</taxon>
        <taxon>Oligohymenophorea</taxon>
        <taxon>Peniculida</taxon>
        <taxon>Parameciidae</taxon>
        <taxon>Paramecium</taxon>
    </lineage>
</organism>
<keyword evidence="1" id="KW-1133">Transmembrane helix</keyword>
<protein>
    <recommendedName>
        <fullName evidence="5">Transmembrane protein</fullName>
    </recommendedName>
</protein>
<keyword evidence="4" id="KW-1185">Reference proteome</keyword>
<feature type="signal peptide" evidence="2">
    <location>
        <begin position="1"/>
        <end position="16"/>
    </location>
</feature>
<keyword evidence="1" id="KW-0812">Transmembrane</keyword>
<accession>A0A8S1KP80</accession>
<comment type="caution">
    <text evidence="3">The sequence shown here is derived from an EMBL/GenBank/DDBJ whole genome shotgun (WGS) entry which is preliminary data.</text>
</comment>
<evidence type="ECO:0008006" key="5">
    <source>
        <dbReference type="Google" id="ProtNLM"/>
    </source>
</evidence>
<sequence>MNLIIVFLFAVAYCYPIVVTNTDLSSNDLFINQTDLLNKIRQQENKKVVLINIQTSHQDNEIFQSKLLKKIENLKTFKKLLKSKSTFVSPFVDYSPIQFIQGLQKDNLIEVQNIPMNFQNLKGLEKFSQQQDVILVVLFSKISSNVKVLEEITETQEPSEQIVAVELSDELEPPENTIYTITSNELTGYIVFFVSIFALWIAVQCNGAIQTPERFSKQNYYIGKES</sequence>
<dbReference type="Proteomes" id="UP000692954">
    <property type="component" value="Unassembled WGS sequence"/>
</dbReference>
<evidence type="ECO:0000313" key="3">
    <source>
        <dbReference type="EMBL" id="CAD8057078.1"/>
    </source>
</evidence>
<gene>
    <name evidence="3" type="ORF">PSON_ATCC_30995.1.T0110005</name>
</gene>
<dbReference type="EMBL" id="CAJJDN010000011">
    <property type="protein sequence ID" value="CAD8057078.1"/>
    <property type="molecule type" value="Genomic_DNA"/>
</dbReference>
<feature type="chain" id="PRO_5035777938" description="Transmembrane protein" evidence="2">
    <location>
        <begin position="17"/>
        <end position="226"/>
    </location>
</feature>